<feature type="transmembrane region" description="Helical" evidence="1">
    <location>
        <begin position="12"/>
        <end position="34"/>
    </location>
</feature>
<dbReference type="EMBL" id="CAKXZT010000001">
    <property type="protein sequence ID" value="CAH2395016.1"/>
    <property type="molecule type" value="Genomic_DNA"/>
</dbReference>
<protein>
    <submittedName>
        <fullName evidence="2">Uncharacterized protein</fullName>
    </submittedName>
</protein>
<keyword evidence="1" id="KW-0472">Membrane</keyword>
<gene>
    <name evidence="2" type="ORF">MES5069_10101</name>
</gene>
<evidence type="ECO:0000256" key="1">
    <source>
        <dbReference type="SAM" id="Phobius"/>
    </source>
</evidence>
<dbReference type="Proteomes" id="UP001153050">
    <property type="component" value="Unassembled WGS sequence"/>
</dbReference>
<evidence type="ECO:0000313" key="3">
    <source>
        <dbReference type="Proteomes" id="UP001153050"/>
    </source>
</evidence>
<comment type="caution">
    <text evidence="2">The sequence shown here is derived from an EMBL/GenBank/DDBJ whole genome shotgun (WGS) entry which is preliminary data.</text>
</comment>
<name>A0ABM9DF90_9HYPH</name>
<reference evidence="2 3" key="1">
    <citation type="submission" date="2022-03" db="EMBL/GenBank/DDBJ databases">
        <authorList>
            <person name="Brunel B."/>
        </authorList>
    </citation>
    <scope>NUCLEOTIDE SEQUENCE [LARGE SCALE GENOMIC DNA]</scope>
    <source>
        <strain evidence="2">STM5069sample</strain>
    </source>
</reference>
<keyword evidence="1" id="KW-0812">Transmembrane</keyword>
<organism evidence="2 3">
    <name type="scientific">Mesorhizobium escarrei</name>
    <dbReference type="NCBI Taxonomy" id="666018"/>
    <lineage>
        <taxon>Bacteria</taxon>
        <taxon>Pseudomonadati</taxon>
        <taxon>Pseudomonadota</taxon>
        <taxon>Alphaproteobacteria</taxon>
        <taxon>Hyphomicrobiales</taxon>
        <taxon>Phyllobacteriaceae</taxon>
        <taxon>Mesorhizobium</taxon>
    </lineage>
</organism>
<proteinExistence type="predicted"/>
<keyword evidence="1" id="KW-1133">Transmembrane helix</keyword>
<keyword evidence="3" id="KW-1185">Reference proteome</keyword>
<sequence>MAGRNREENGLVIPSAILFLFCAGNYAIYFCMALTRATDPPRGSFLSQGGVIPLIRGSNAAS</sequence>
<evidence type="ECO:0000313" key="2">
    <source>
        <dbReference type="EMBL" id="CAH2395016.1"/>
    </source>
</evidence>
<accession>A0ABM9DF90</accession>